<keyword evidence="2" id="KW-0964">Secreted</keyword>
<dbReference type="GO" id="GO:0005576">
    <property type="term" value="C:extracellular region"/>
    <property type="evidence" value="ECO:0007669"/>
    <property type="project" value="UniProtKB-SubCell"/>
</dbReference>
<evidence type="ECO:0000313" key="3">
    <source>
        <dbReference type="EMBL" id="PYE19603.1"/>
    </source>
</evidence>
<protein>
    <submittedName>
        <fullName evidence="3">Major royal jelly protein</fullName>
    </submittedName>
</protein>
<dbReference type="SUPFAM" id="SSF101898">
    <property type="entry name" value="NHL repeat"/>
    <property type="match status" value="1"/>
</dbReference>
<dbReference type="PANTHER" id="PTHR10009">
    <property type="entry name" value="PROTEIN YELLOW-RELATED"/>
    <property type="match status" value="1"/>
</dbReference>
<dbReference type="Pfam" id="PF03022">
    <property type="entry name" value="MRJP"/>
    <property type="match status" value="1"/>
</dbReference>
<reference evidence="3 4" key="1">
    <citation type="submission" date="2018-06" db="EMBL/GenBank/DDBJ databases">
        <title>Genomic Encyclopedia of Type Strains, Phase IV (KMG-V): Genome sequencing to study the core and pangenomes of soil and plant-associated prokaryotes.</title>
        <authorList>
            <person name="Whitman W."/>
        </authorList>
    </citation>
    <scope>NUCLEOTIDE SEQUENCE [LARGE SCALE GENOMIC DNA]</scope>
    <source>
        <strain evidence="3 4">SRCL-318</strain>
    </source>
</reference>
<dbReference type="EMBL" id="QJSQ01000019">
    <property type="protein sequence ID" value="PYE19603.1"/>
    <property type="molecule type" value="Genomic_DNA"/>
</dbReference>
<dbReference type="Proteomes" id="UP000247772">
    <property type="component" value="Unassembled WGS sequence"/>
</dbReference>
<organism evidence="3 4">
    <name type="scientific">Paraburkholderia silvatlantica</name>
    <dbReference type="NCBI Taxonomy" id="321895"/>
    <lineage>
        <taxon>Bacteria</taxon>
        <taxon>Pseudomonadati</taxon>
        <taxon>Pseudomonadota</taxon>
        <taxon>Betaproteobacteria</taxon>
        <taxon>Burkholderiales</taxon>
        <taxon>Burkholderiaceae</taxon>
        <taxon>Paraburkholderia</taxon>
    </lineage>
</organism>
<gene>
    <name evidence="3" type="ORF">C7410_11945</name>
</gene>
<dbReference type="Gene3D" id="2.120.10.30">
    <property type="entry name" value="TolB, C-terminal domain"/>
    <property type="match status" value="1"/>
</dbReference>
<evidence type="ECO:0000256" key="2">
    <source>
        <dbReference type="ARBA" id="ARBA00022525"/>
    </source>
</evidence>
<accession>A0A2U1AAE5</accession>
<evidence type="ECO:0000313" key="4">
    <source>
        <dbReference type="Proteomes" id="UP000247772"/>
    </source>
</evidence>
<name>A0A2U1AAE5_9BURK</name>
<sequence>MVGVLASTFSALAAAQVAPLPGVTDTHDQGGVSAGSLEVVARFYGPGPSGVVVTHDGRIFVGFPRHAEDHKGPTLAELKDGRLVPYPDAAHSLPSDRAAAERLVSVHGMTIDARGRIWLIDDGKRAGHPIPPGGAKIVGIDPATDSIIATVVLKAPALLPDSHMNDLRVDLTHGEQGTAYIADSSFGTSPAIVVVDLATGRQRRVLAHDPSTQAEPDFMTVLEGRPLRYDAKHPTFPVGGVDGITLSADSSRLYYSPLSSRRLYSVPTDLLANFDTSDAQLSAAVSNEGEKGTADGLATDSENRIYTTDSEHDEILRRYPDGHFDVVVRDPRIVWPDAIFVAGHYVYVSLGQWNRLPGFNGGHDLRQPPYLLIRAPIDEAPSVDRQPAG</sequence>
<comment type="caution">
    <text evidence="3">The sequence shown here is derived from an EMBL/GenBank/DDBJ whole genome shotgun (WGS) entry which is preliminary data.</text>
</comment>
<dbReference type="AlphaFoldDB" id="A0A2U1AAE5"/>
<dbReference type="InterPro" id="IPR017996">
    <property type="entry name" value="MRJP/yellow-related"/>
</dbReference>
<comment type="subcellular location">
    <subcellularLocation>
        <location evidence="1">Secreted</location>
    </subcellularLocation>
</comment>
<proteinExistence type="predicted"/>
<dbReference type="InterPro" id="IPR011042">
    <property type="entry name" value="6-blade_b-propeller_TolB-like"/>
</dbReference>
<dbReference type="PANTHER" id="PTHR10009:SF18">
    <property type="entry name" value="PROTEIN YELLOW-LIKE PROTEIN"/>
    <property type="match status" value="1"/>
</dbReference>
<evidence type="ECO:0000256" key="1">
    <source>
        <dbReference type="ARBA" id="ARBA00004613"/>
    </source>
</evidence>